<dbReference type="PANTHER" id="PTHR12117:SF0">
    <property type="entry name" value="PROLYL 3-HYDROXYLASE OGFOD1"/>
    <property type="match status" value="1"/>
</dbReference>
<dbReference type="GO" id="GO:0031418">
    <property type="term" value="F:L-ascorbic acid binding"/>
    <property type="evidence" value="ECO:0007669"/>
    <property type="project" value="UniProtKB-KW"/>
</dbReference>
<evidence type="ECO:0000259" key="19">
    <source>
        <dbReference type="PROSITE" id="PS51471"/>
    </source>
</evidence>
<dbReference type="GO" id="GO:0005634">
    <property type="term" value="C:nucleus"/>
    <property type="evidence" value="ECO:0007669"/>
    <property type="project" value="UniProtKB-SubCell"/>
</dbReference>
<keyword evidence="11" id="KW-0560">Oxidoreductase</keyword>
<evidence type="ECO:0000256" key="6">
    <source>
        <dbReference type="ARBA" id="ARBA00016364"/>
    </source>
</evidence>
<dbReference type="InterPro" id="IPR005123">
    <property type="entry name" value="Oxoglu/Fe-dep_dioxygenase_dom"/>
</dbReference>
<dbReference type="GO" id="GO:0005737">
    <property type="term" value="C:cytoplasm"/>
    <property type="evidence" value="ECO:0007669"/>
    <property type="project" value="UniProtKB-SubCell"/>
</dbReference>
<dbReference type="GO" id="GO:0006449">
    <property type="term" value="P:regulation of translational termination"/>
    <property type="evidence" value="ECO:0007669"/>
    <property type="project" value="TreeGrafter"/>
</dbReference>
<comment type="cofactor">
    <cofactor evidence="1">
        <name>L-ascorbate</name>
        <dbReference type="ChEBI" id="CHEBI:38290"/>
    </cofactor>
</comment>
<protein>
    <recommendedName>
        <fullName evidence="6">Prolyl 3-hydroxylase OGFOD1</fullName>
    </recommendedName>
    <alternativeName>
        <fullName evidence="15">2-oxoglutarate and iron-dependent oxygenase domain-containing protein 1</fullName>
    </alternativeName>
    <alternativeName>
        <fullName evidence="14">uS12 prolyl 3-hydroxylase</fullName>
    </alternativeName>
</protein>
<keyword evidence="12" id="KW-0408">Iron</keyword>
<evidence type="ECO:0000256" key="8">
    <source>
        <dbReference type="ARBA" id="ARBA00022723"/>
    </source>
</evidence>
<evidence type="ECO:0000256" key="5">
    <source>
        <dbReference type="ARBA" id="ARBA00011245"/>
    </source>
</evidence>
<feature type="region of interest" description="Disordered" evidence="18">
    <location>
        <begin position="1"/>
        <end position="20"/>
    </location>
</feature>
<comment type="subunit">
    <text evidence="5">Monomer.</text>
</comment>
<keyword evidence="9" id="KW-0847">Vitamin C</keyword>
<evidence type="ECO:0000256" key="16">
    <source>
        <dbReference type="ARBA" id="ARBA00047444"/>
    </source>
</evidence>
<dbReference type="EMBL" id="JANPWB010000016">
    <property type="protein sequence ID" value="KAJ1083342.1"/>
    <property type="molecule type" value="Genomic_DNA"/>
</dbReference>
<evidence type="ECO:0000256" key="4">
    <source>
        <dbReference type="ARBA" id="ARBA00007443"/>
    </source>
</evidence>
<evidence type="ECO:0000256" key="15">
    <source>
        <dbReference type="ARBA" id="ARBA00031489"/>
    </source>
</evidence>
<sequence length="543" mass="62892">MNEKRRLRPGGSQSSAKRGRMQEELQTMCGSELNPSLQEETFRDEAATAWAEGCSLRTDCFVIDTHPFRHCTIPNFIQSKGFLEGLQKELLNLAFHEKSNDLYKFKQSGDLKKRKEPHISALRNVLFEDFRTWLSYVTKVELEQTVDLSCAQYKYTDTLLCHDDELEGRRIAFILYLVPPWEDTDGGTLDLYSTDENFQPVKIEKSLTPATNLFAFFEVSPVSYHQVSEVLSKEKCRLSVSGWFHGTSLQRPPRYIEPSLPRNPHIPHDHEILLEWINPTYLDMESQARVQEEFEESSEILLKDFLKLDKFQEVCQALENEDLILKTRGPPNKRCYEQAEEDKLPEILKKCWELLQSEAMFLLLSNLTGLKLHFLASSDSDDEIEDNEEAAVVRRMEDLPGPSSSNADANHAGRLTAKTEEQKTAAEKARVPVCRGELRHWRNGHYTLIHDTDTDNCEFALDLLLFFGCEGWKAEYGGFTSYIAKDENEELLTVYPENNSLALVYRDKETMKFVKHINHLSLDRMGKHQHRNGFWDFSFVYYE</sequence>
<comment type="similarity">
    <text evidence="4">Belongs to the TPA1 family.</text>
</comment>
<dbReference type="PANTHER" id="PTHR12117">
    <property type="entry name" value="HISTONE ACETYLTRANSFERASE COMPLEX"/>
    <property type="match status" value="1"/>
</dbReference>
<keyword evidence="10" id="KW-0223">Dioxygenase</keyword>
<dbReference type="Gene3D" id="2.60.120.620">
    <property type="entry name" value="q2cbj1_9rhob like domain"/>
    <property type="match status" value="2"/>
</dbReference>
<comment type="caution">
    <text evidence="20">The sequence shown here is derived from an EMBL/GenBank/DDBJ whole genome shotgun (WGS) entry which is preliminary data.</text>
</comment>
<dbReference type="SMART" id="SM00702">
    <property type="entry name" value="P4Hc"/>
    <property type="match status" value="1"/>
</dbReference>
<evidence type="ECO:0000313" key="20">
    <source>
        <dbReference type="EMBL" id="KAJ1083342.1"/>
    </source>
</evidence>
<keyword evidence="7" id="KW-0963">Cytoplasm</keyword>
<comment type="function">
    <text evidence="17">Prolyl 3-hydroxylase that catalyzes 3-hydroxylation of 'Pro-62' of small ribosomal subunit uS12 (RPS23), thereby regulating protein translation termination efficiency. Involved in stress granule formation.</text>
</comment>
<proteinExistence type="inferred from homology"/>
<comment type="catalytic activity">
    <reaction evidence="16">
        <text>[ribosomal protein uS12]-L-proline + 2-oxoglutarate + O2 = [ribosomal protein uS12]-(3S)-3-hydroxy-L-proline + succinate + CO2</text>
        <dbReference type="Rhea" id="RHEA:54156"/>
        <dbReference type="Rhea" id="RHEA-COMP:13816"/>
        <dbReference type="Rhea" id="RHEA-COMP:13818"/>
        <dbReference type="ChEBI" id="CHEBI:15379"/>
        <dbReference type="ChEBI" id="CHEBI:16526"/>
        <dbReference type="ChEBI" id="CHEBI:16810"/>
        <dbReference type="ChEBI" id="CHEBI:30031"/>
        <dbReference type="ChEBI" id="CHEBI:50342"/>
        <dbReference type="ChEBI" id="CHEBI:85428"/>
    </reaction>
</comment>
<keyword evidence="21" id="KW-1185">Reference proteome</keyword>
<organism evidence="20 21">
    <name type="scientific">Pleurodeles waltl</name>
    <name type="common">Iberian ribbed newt</name>
    <dbReference type="NCBI Taxonomy" id="8319"/>
    <lineage>
        <taxon>Eukaryota</taxon>
        <taxon>Metazoa</taxon>
        <taxon>Chordata</taxon>
        <taxon>Craniata</taxon>
        <taxon>Vertebrata</taxon>
        <taxon>Euteleostomi</taxon>
        <taxon>Amphibia</taxon>
        <taxon>Batrachia</taxon>
        <taxon>Caudata</taxon>
        <taxon>Salamandroidea</taxon>
        <taxon>Salamandridae</taxon>
        <taxon>Pleurodelinae</taxon>
        <taxon>Pleurodeles</taxon>
    </lineage>
</organism>
<dbReference type="GO" id="GO:0005506">
    <property type="term" value="F:iron ion binding"/>
    <property type="evidence" value="ECO:0007669"/>
    <property type="project" value="InterPro"/>
</dbReference>
<evidence type="ECO:0000256" key="17">
    <source>
        <dbReference type="ARBA" id="ARBA00055047"/>
    </source>
</evidence>
<evidence type="ECO:0000256" key="14">
    <source>
        <dbReference type="ARBA" id="ARBA00029938"/>
    </source>
</evidence>
<keyword evidence="8" id="KW-0479">Metal-binding</keyword>
<evidence type="ECO:0000256" key="9">
    <source>
        <dbReference type="ARBA" id="ARBA00022896"/>
    </source>
</evidence>
<comment type="subcellular location">
    <subcellularLocation>
        <location evidence="3">Cytoplasm</location>
    </subcellularLocation>
    <subcellularLocation>
        <location evidence="2">Nucleus</location>
    </subcellularLocation>
</comment>
<reference evidence="20" key="1">
    <citation type="journal article" date="2022" name="bioRxiv">
        <title>Sequencing and chromosome-scale assembly of the giantPleurodeles waltlgenome.</title>
        <authorList>
            <person name="Brown T."/>
            <person name="Elewa A."/>
            <person name="Iarovenko S."/>
            <person name="Subramanian E."/>
            <person name="Araus A.J."/>
            <person name="Petzold A."/>
            <person name="Susuki M."/>
            <person name="Suzuki K.-i.T."/>
            <person name="Hayashi T."/>
            <person name="Toyoda A."/>
            <person name="Oliveira C."/>
            <person name="Osipova E."/>
            <person name="Leigh N.D."/>
            <person name="Simon A."/>
            <person name="Yun M.H."/>
        </authorList>
    </citation>
    <scope>NUCLEOTIDE SEQUENCE</scope>
    <source>
        <strain evidence="20">20211129_DDA</strain>
        <tissue evidence="20">Liver</tissue>
    </source>
</reference>
<dbReference type="InterPro" id="IPR019601">
    <property type="entry name" value="Oxoglutarate/Fe-dep_Oase_C"/>
</dbReference>
<keyword evidence="13" id="KW-0539">Nucleus</keyword>
<feature type="region of interest" description="Disordered" evidence="18">
    <location>
        <begin position="398"/>
        <end position="428"/>
    </location>
</feature>
<evidence type="ECO:0000256" key="2">
    <source>
        <dbReference type="ARBA" id="ARBA00004123"/>
    </source>
</evidence>
<evidence type="ECO:0000256" key="10">
    <source>
        <dbReference type="ARBA" id="ARBA00022964"/>
    </source>
</evidence>
<evidence type="ECO:0000256" key="1">
    <source>
        <dbReference type="ARBA" id="ARBA00001961"/>
    </source>
</evidence>
<dbReference type="Pfam" id="PF13661">
    <property type="entry name" value="2OG-FeII_Oxy_4"/>
    <property type="match status" value="1"/>
</dbReference>
<gene>
    <name evidence="20" type="ORF">NDU88_003501</name>
</gene>
<dbReference type="GO" id="GO:0031543">
    <property type="term" value="F:peptidyl-proline dioxygenase activity"/>
    <property type="evidence" value="ECO:0007669"/>
    <property type="project" value="TreeGrafter"/>
</dbReference>
<feature type="compositionally biased region" description="Basic and acidic residues" evidence="18">
    <location>
        <begin position="417"/>
        <end position="428"/>
    </location>
</feature>
<feature type="domain" description="Fe2OG dioxygenase" evidence="19">
    <location>
        <begin position="144"/>
        <end position="246"/>
    </location>
</feature>
<dbReference type="AlphaFoldDB" id="A0AAV7KYM6"/>
<evidence type="ECO:0000313" key="21">
    <source>
        <dbReference type="Proteomes" id="UP001066276"/>
    </source>
</evidence>
<dbReference type="InterPro" id="IPR006620">
    <property type="entry name" value="Pro_4_hyd_alph"/>
</dbReference>
<dbReference type="Proteomes" id="UP001066276">
    <property type="component" value="Chromosome 12"/>
</dbReference>
<name>A0AAV7KYM6_PLEWA</name>
<evidence type="ECO:0000256" key="11">
    <source>
        <dbReference type="ARBA" id="ARBA00023002"/>
    </source>
</evidence>
<dbReference type="Pfam" id="PF10637">
    <property type="entry name" value="Ofd1_CTDD"/>
    <property type="match status" value="1"/>
</dbReference>
<evidence type="ECO:0000256" key="13">
    <source>
        <dbReference type="ARBA" id="ARBA00023242"/>
    </source>
</evidence>
<dbReference type="InterPro" id="IPR051842">
    <property type="entry name" value="uS12_prolyl_hydroxylase"/>
</dbReference>
<evidence type="ECO:0000256" key="18">
    <source>
        <dbReference type="SAM" id="MobiDB-lite"/>
    </source>
</evidence>
<evidence type="ECO:0000256" key="12">
    <source>
        <dbReference type="ARBA" id="ARBA00023004"/>
    </source>
</evidence>
<dbReference type="InterPro" id="IPR039558">
    <property type="entry name" value="TPA1/OFD1_N"/>
</dbReference>
<accession>A0AAV7KYM6</accession>
<evidence type="ECO:0000256" key="7">
    <source>
        <dbReference type="ARBA" id="ARBA00022490"/>
    </source>
</evidence>
<dbReference type="FunFam" id="2.60.120.620:FF:000010">
    <property type="entry name" value="Prolyl 3-hydroxylase OGFOD1 isoform 1"/>
    <property type="match status" value="1"/>
</dbReference>
<dbReference type="PROSITE" id="PS51471">
    <property type="entry name" value="FE2OG_OXY"/>
    <property type="match status" value="1"/>
</dbReference>
<evidence type="ECO:0000256" key="3">
    <source>
        <dbReference type="ARBA" id="ARBA00004496"/>
    </source>
</evidence>